<comment type="catalytic activity">
    <reaction evidence="1 16">
        <text>(R)-pantothenate + ATP = (R)-4'-phosphopantothenate + ADP + H(+)</text>
        <dbReference type="Rhea" id="RHEA:16373"/>
        <dbReference type="ChEBI" id="CHEBI:10986"/>
        <dbReference type="ChEBI" id="CHEBI:15378"/>
        <dbReference type="ChEBI" id="CHEBI:29032"/>
        <dbReference type="ChEBI" id="CHEBI:30616"/>
        <dbReference type="ChEBI" id="CHEBI:456216"/>
        <dbReference type="EC" id="2.7.1.33"/>
    </reaction>
</comment>
<comment type="caution">
    <text evidence="16">Lacks conserved residue(s) required for the propagation of feature annotation.</text>
</comment>
<evidence type="ECO:0000256" key="13">
    <source>
        <dbReference type="ARBA" id="ARBA00022993"/>
    </source>
</evidence>
<keyword evidence="12 16" id="KW-0630">Potassium</keyword>
<proteinExistence type="inferred from homology"/>
<evidence type="ECO:0000256" key="7">
    <source>
        <dbReference type="ARBA" id="ARBA00022490"/>
    </source>
</evidence>
<evidence type="ECO:0000256" key="2">
    <source>
        <dbReference type="ARBA" id="ARBA00001958"/>
    </source>
</evidence>
<protein>
    <recommendedName>
        <fullName evidence="15 16">Type III pantothenate kinase</fullName>
        <ecNumber evidence="6 16">2.7.1.33</ecNumber>
    </recommendedName>
    <alternativeName>
        <fullName evidence="16">PanK-III</fullName>
    </alternativeName>
    <alternativeName>
        <fullName evidence="16">Pantothenic acid kinase</fullName>
    </alternativeName>
</protein>
<organism evidence="17 18">
    <name type="scientific">Candidatus Jidaibacter acanthamoebae</name>
    <dbReference type="NCBI Taxonomy" id="86105"/>
    <lineage>
        <taxon>Bacteria</taxon>
        <taxon>Pseudomonadati</taxon>
        <taxon>Pseudomonadota</taxon>
        <taxon>Alphaproteobacteria</taxon>
        <taxon>Rickettsiales</taxon>
        <taxon>Candidatus Midichloriaceae</taxon>
        <taxon>Candidatus Jidaibacter</taxon>
    </lineage>
</organism>
<reference evidence="17 18" key="1">
    <citation type="submission" date="2014-11" db="EMBL/GenBank/DDBJ databases">
        <title>A Rickettsiales Symbiont of Amoebae With Ancient Features.</title>
        <authorList>
            <person name="Schulz F."/>
            <person name="Martijn J."/>
            <person name="Wascher F."/>
            <person name="Kostanjsek R."/>
            <person name="Ettema T.J."/>
            <person name="Horn M."/>
        </authorList>
    </citation>
    <scope>NUCLEOTIDE SEQUENCE [LARGE SCALE GENOMIC DNA]</scope>
    <source>
        <strain evidence="17 18">UWC36</strain>
    </source>
</reference>
<keyword evidence="13 16" id="KW-0173">Coenzyme A biosynthesis</keyword>
<dbReference type="NCBIfam" id="TIGR00671">
    <property type="entry name" value="baf"/>
    <property type="match status" value="1"/>
</dbReference>
<comment type="similarity">
    <text evidence="14 16">Belongs to the type III pantothenate kinase family.</text>
</comment>
<keyword evidence="9 16" id="KW-0547">Nucleotide-binding</keyword>
<dbReference type="CDD" id="cd24015">
    <property type="entry name" value="ASKHA_NBD_PanK-III"/>
    <property type="match status" value="1"/>
</dbReference>
<comment type="subcellular location">
    <subcellularLocation>
        <location evidence="3 16">Cytoplasm</location>
    </subcellularLocation>
</comment>
<dbReference type="UniPathway" id="UPA00241">
    <property type="reaction ID" value="UER00352"/>
</dbReference>
<dbReference type="InterPro" id="IPR004619">
    <property type="entry name" value="Type_III_PanK"/>
</dbReference>
<feature type="binding site" evidence="16">
    <location>
        <begin position="13"/>
        <end position="20"/>
    </location>
    <ligand>
        <name>ATP</name>
        <dbReference type="ChEBI" id="CHEBI:30616"/>
    </ligand>
</feature>
<dbReference type="PANTHER" id="PTHR34265:SF1">
    <property type="entry name" value="TYPE III PANTOTHENATE KINASE"/>
    <property type="match status" value="1"/>
</dbReference>
<gene>
    <name evidence="17" type="primary">coaX_2</name>
    <name evidence="16" type="synonym">coaX</name>
    <name evidence="17" type="ORF">NF27_FP00150</name>
</gene>
<dbReference type="GO" id="GO:0046872">
    <property type="term" value="F:metal ion binding"/>
    <property type="evidence" value="ECO:0007669"/>
    <property type="project" value="UniProtKB-KW"/>
</dbReference>
<dbReference type="GO" id="GO:0005524">
    <property type="term" value="F:ATP binding"/>
    <property type="evidence" value="ECO:0007669"/>
    <property type="project" value="UniProtKB-UniRule"/>
</dbReference>
<dbReference type="NCBIfam" id="NF009855">
    <property type="entry name" value="PRK13321.1"/>
    <property type="match status" value="1"/>
</dbReference>
<evidence type="ECO:0000256" key="5">
    <source>
        <dbReference type="ARBA" id="ARBA00011738"/>
    </source>
</evidence>
<dbReference type="PANTHER" id="PTHR34265">
    <property type="entry name" value="TYPE III PANTOTHENATE KINASE"/>
    <property type="match status" value="1"/>
</dbReference>
<feature type="binding site" evidence="16">
    <location>
        <position position="136"/>
    </location>
    <ligand>
        <name>K(+)</name>
        <dbReference type="ChEBI" id="CHEBI:29103"/>
    </ligand>
</feature>
<accession>A0A0C1QGY0</accession>
<dbReference type="Gene3D" id="3.30.420.40">
    <property type="match status" value="2"/>
</dbReference>
<evidence type="ECO:0000256" key="16">
    <source>
        <dbReference type="HAMAP-Rule" id="MF_01274"/>
    </source>
</evidence>
<feature type="active site" description="Proton acceptor" evidence="16">
    <location>
        <position position="115"/>
    </location>
</feature>
<dbReference type="EC" id="2.7.1.33" evidence="6 16"/>
<comment type="cofactor">
    <cofactor evidence="2">
        <name>K(+)</name>
        <dbReference type="ChEBI" id="CHEBI:29103"/>
    </cofactor>
</comment>
<keyword evidence="16" id="KW-0479">Metal-binding</keyword>
<dbReference type="GO" id="GO:0005737">
    <property type="term" value="C:cytoplasm"/>
    <property type="evidence" value="ECO:0007669"/>
    <property type="project" value="UniProtKB-SubCell"/>
</dbReference>
<dbReference type="SUPFAM" id="SSF53067">
    <property type="entry name" value="Actin-like ATPase domain"/>
    <property type="match status" value="2"/>
</dbReference>
<dbReference type="AlphaFoldDB" id="A0A0C1QGY0"/>
<comment type="function">
    <text evidence="16">Catalyzes the phosphorylation of pantothenate (Pan), the first step in CoA biosynthesis.</text>
</comment>
<dbReference type="PATRIC" id="fig|86105.3.peg.1375"/>
<keyword evidence="10 16" id="KW-0418">Kinase</keyword>
<dbReference type="HAMAP" id="MF_01274">
    <property type="entry name" value="Pantothen_kinase_3"/>
    <property type="match status" value="1"/>
</dbReference>
<evidence type="ECO:0000313" key="17">
    <source>
        <dbReference type="EMBL" id="KIE04824.1"/>
    </source>
</evidence>
<keyword evidence="7 16" id="KW-0963">Cytoplasm</keyword>
<keyword evidence="18" id="KW-1185">Reference proteome</keyword>
<comment type="cofactor">
    <cofactor evidence="16">
        <name>NH4(+)</name>
        <dbReference type="ChEBI" id="CHEBI:28938"/>
    </cofactor>
    <cofactor evidence="16">
        <name>K(+)</name>
        <dbReference type="ChEBI" id="CHEBI:29103"/>
    </cofactor>
    <text evidence="16">A monovalent cation. Ammonium or potassium.</text>
</comment>
<keyword evidence="8 16" id="KW-0808">Transferase</keyword>
<name>A0A0C1QGY0_9RICK</name>
<evidence type="ECO:0000256" key="14">
    <source>
        <dbReference type="ARBA" id="ARBA00038036"/>
    </source>
</evidence>
<evidence type="ECO:0000256" key="11">
    <source>
        <dbReference type="ARBA" id="ARBA00022840"/>
    </source>
</evidence>
<dbReference type="STRING" id="86105.NF27_FP00150"/>
<dbReference type="GO" id="GO:0004594">
    <property type="term" value="F:pantothenate kinase activity"/>
    <property type="evidence" value="ECO:0007669"/>
    <property type="project" value="UniProtKB-UniRule"/>
</dbReference>
<comment type="caution">
    <text evidence="17">The sequence shown here is derived from an EMBL/GenBank/DDBJ whole genome shotgun (WGS) entry which is preliminary data.</text>
</comment>
<comment type="subunit">
    <text evidence="5 16">Homodimer.</text>
</comment>
<feature type="binding site" evidence="16">
    <location>
        <begin position="113"/>
        <end position="116"/>
    </location>
    <ligand>
        <name>substrate</name>
    </ligand>
</feature>
<evidence type="ECO:0000256" key="12">
    <source>
        <dbReference type="ARBA" id="ARBA00022958"/>
    </source>
</evidence>
<sequence>MFNKRKIMILCIDVGNTQIHCGVYSNEQLIAEARHATNDGITSDAYGIFLKAILYEQNINLKYIKQIIISSVVPELDYQITNACIRYLALTPIFLNVENYKKIKNCKLPESLGADRVANFISATTLFPNKNLVIVDLGTATTVCVISKNHELLSGSIMPGLKTSAKALNSTTAKLPLIKIEKIDIGIVETTVDSIQIGLFYGHLGAIKELTARFKSKFFANEQSSVIATGGFSDIYKEEKIFEYIIPDLVLRGLYIYSQLIIS</sequence>
<evidence type="ECO:0000256" key="6">
    <source>
        <dbReference type="ARBA" id="ARBA00012102"/>
    </source>
</evidence>
<dbReference type="GO" id="GO:0015937">
    <property type="term" value="P:coenzyme A biosynthetic process"/>
    <property type="evidence" value="ECO:0007669"/>
    <property type="project" value="UniProtKB-UniRule"/>
</dbReference>
<dbReference type="Pfam" id="PF03309">
    <property type="entry name" value="Pan_kinase"/>
    <property type="match status" value="1"/>
</dbReference>
<feature type="binding site" evidence="16">
    <location>
        <position position="139"/>
    </location>
    <ligand>
        <name>ATP</name>
        <dbReference type="ChEBI" id="CHEBI:30616"/>
    </ligand>
</feature>
<feature type="binding site" evidence="16">
    <location>
        <position position="191"/>
    </location>
    <ligand>
        <name>substrate</name>
    </ligand>
</feature>
<evidence type="ECO:0000256" key="9">
    <source>
        <dbReference type="ARBA" id="ARBA00022741"/>
    </source>
</evidence>
<dbReference type="EMBL" id="JSWE01000141">
    <property type="protein sequence ID" value="KIE04824.1"/>
    <property type="molecule type" value="Genomic_DNA"/>
</dbReference>
<comment type="pathway">
    <text evidence="4 16">Cofactor biosynthesis; coenzyme A biosynthesis; CoA from (R)-pantothenate: step 1/5.</text>
</comment>
<dbReference type="InterPro" id="IPR043129">
    <property type="entry name" value="ATPase_NBD"/>
</dbReference>
<evidence type="ECO:0000256" key="3">
    <source>
        <dbReference type="ARBA" id="ARBA00004496"/>
    </source>
</evidence>
<evidence type="ECO:0000256" key="15">
    <source>
        <dbReference type="ARBA" id="ARBA00040883"/>
    </source>
</evidence>
<evidence type="ECO:0000256" key="1">
    <source>
        <dbReference type="ARBA" id="ARBA00001206"/>
    </source>
</evidence>
<evidence type="ECO:0000313" key="18">
    <source>
        <dbReference type="Proteomes" id="UP000031258"/>
    </source>
</evidence>
<evidence type="ECO:0000256" key="4">
    <source>
        <dbReference type="ARBA" id="ARBA00005225"/>
    </source>
</evidence>
<keyword evidence="11 16" id="KW-0067">ATP-binding</keyword>
<evidence type="ECO:0000256" key="8">
    <source>
        <dbReference type="ARBA" id="ARBA00022679"/>
    </source>
</evidence>
<evidence type="ECO:0000256" key="10">
    <source>
        <dbReference type="ARBA" id="ARBA00022777"/>
    </source>
</evidence>
<dbReference type="Proteomes" id="UP000031258">
    <property type="component" value="Unassembled WGS sequence"/>
</dbReference>